<gene>
    <name evidence="1" type="ORF">A8950_0774</name>
</gene>
<proteinExistence type="predicted"/>
<dbReference type="AlphaFoldDB" id="A0A4R6WRU0"/>
<protein>
    <submittedName>
        <fullName evidence="1">Uncharacterized protein</fullName>
    </submittedName>
</protein>
<evidence type="ECO:0000313" key="2">
    <source>
        <dbReference type="Proteomes" id="UP000295783"/>
    </source>
</evidence>
<keyword evidence="2" id="KW-1185">Reference proteome</keyword>
<name>A0A4R6WRU0_9PROT</name>
<dbReference type="EMBL" id="SNYW01000006">
    <property type="protein sequence ID" value="TDQ84226.1"/>
    <property type="molecule type" value="Genomic_DNA"/>
</dbReference>
<dbReference type="Proteomes" id="UP000295783">
    <property type="component" value="Unassembled WGS sequence"/>
</dbReference>
<dbReference type="InterPro" id="IPR053860">
    <property type="entry name" value="DUF6932"/>
</dbReference>
<evidence type="ECO:0000313" key="1">
    <source>
        <dbReference type="EMBL" id="TDQ84226.1"/>
    </source>
</evidence>
<accession>A0A4R6WRU0</accession>
<sequence>MPRNGESPAAVNHFVAGLAIPYPLSPSPIRGDFHVSLAFPFLQHYCCIMIPPLIHFTGSPWPLLPPGIHEASLAEVAAAFATNPWRRSLFDGLVDASGRLLRAGCLRIYLDGSYVSGKPKPGDFDACWDPVGVDRSKLDDVFLDFRNGRAAQKEKFKGEFFPSSMTCADVGRAFVEFFQQDRYSGKQKGVISIPLSHDPLLFGKVES</sequence>
<reference evidence="1 2" key="1">
    <citation type="submission" date="2019-03" db="EMBL/GenBank/DDBJ databases">
        <title>Genomic Encyclopedia of Type Strains, Phase III (KMG-III): the genomes of soil and plant-associated and newly described type strains.</title>
        <authorList>
            <person name="Whitman W."/>
        </authorList>
    </citation>
    <scope>NUCLEOTIDE SEQUENCE [LARGE SCALE GENOMIC DNA]</scope>
    <source>
        <strain evidence="1 2">CGMCC 1.7660</strain>
    </source>
</reference>
<organism evidence="1 2">
    <name type="scientific">Dongia mobilis</name>
    <dbReference type="NCBI Taxonomy" id="578943"/>
    <lineage>
        <taxon>Bacteria</taxon>
        <taxon>Pseudomonadati</taxon>
        <taxon>Pseudomonadota</taxon>
        <taxon>Alphaproteobacteria</taxon>
        <taxon>Rhodospirillales</taxon>
        <taxon>Dongiaceae</taxon>
        <taxon>Dongia</taxon>
    </lineage>
</organism>
<comment type="caution">
    <text evidence="1">The sequence shown here is derived from an EMBL/GenBank/DDBJ whole genome shotgun (WGS) entry which is preliminary data.</text>
</comment>
<dbReference type="Pfam" id="PF22014">
    <property type="entry name" value="DUF6932"/>
    <property type="match status" value="1"/>
</dbReference>